<evidence type="ECO:0000313" key="3">
    <source>
        <dbReference type="Proteomes" id="UP000290092"/>
    </source>
</evidence>
<gene>
    <name evidence="2" type="ORF">CP985_08970</name>
</gene>
<organism evidence="2 3">
    <name type="scientific">Malaciobacter mytili LMG 24559</name>
    <dbReference type="NCBI Taxonomy" id="1032238"/>
    <lineage>
        <taxon>Bacteria</taxon>
        <taxon>Pseudomonadati</taxon>
        <taxon>Campylobacterota</taxon>
        <taxon>Epsilonproteobacteria</taxon>
        <taxon>Campylobacterales</taxon>
        <taxon>Arcobacteraceae</taxon>
        <taxon>Malaciobacter</taxon>
    </lineage>
</organism>
<feature type="signal peptide" evidence="1">
    <location>
        <begin position="1"/>
        <end position="22"/>
    </location>
</feature>
<reference evidence="2 3" key="1">
    <citation type="submission" date="2017-09" db="EMBL/GenBank/DDBJ databases">
        <title>Genomics of the genus Arcobacter.</title>
        <authorList>
            <person name="Perez-Cataluna A."/>
            <person name="Figueras M.J."/>
            <person name="Salas-Masso N."/>
        </authorList>
    </citation>
    <scope>NUCLEOTIDE SEQUENCE [LARGE SCALE GENOMIC DNA]</scope>
    <source>
        <strain evidence="2 3">CECT 7386</strain>
    </source>
</reference>
<evidence type="ECO:0008006" key="4">
    <source>
        <dbReference type="Google" id="ProtNLM"/>
    </source>
</evidence>
<dbReference type="Proteomes" id="UP000290092">
    <property type="component" value="Unassembled WGS sequence"/>
</dbReference>
<protein>
    <recommendedName>
        <fullName evidence="4">DUF3887 domain-containing protein</fullName>
    </recommendedName>
</protein>
<comment type="caution">
    <text evidence="2">The sequence shown here is derived from an EMBL/GenBank/DDBJ whole genome shotgun (WGS) entry which is preliminary data.</text>
</comment>
<evidence type="ECO:0000256" key="1">
    <source>
        <dbReference type="SAM" id="SignalP"/>
    </source>
</evidence>
<dbReference type="KEGG" id="amyt:AMYT_1777"/>
<proteinExistence type="predicted"/>
<accession>A0AAX2AG63</accession>
<dbReference type="EMBL" id="NXID01000030">
    <property type="protein sequence ID" value="RXK15372.1"/>
    <property type="molecule type" value="Genomic_DNA"/>
</dbReference>
<keyword evidence="3" id="KW-1185">Reference proteome</keyword>
<name>A0AAX2AG63_9BACT</name>
<feature type="chain" id="PRO_5043600917" description="DUF3887 domain-containing protein" evidence="1">
    <location>
        <begin position="23"/>
        <end position="149"/>
    </location>
</feature>
<sequence>MKKLIYSLLFFAVILNAGMNNNNEIQMQQIKNMSAEEFSRLLASETSKSLPITLDAVTTVIKSIAFGKSVQYYKTLNLEHPRLKEIWDTKKEEFKVALFEQDSKMVCYTELLNYMIVNKNVVLKYFYTDTNHRPLFNYSVEKEDCLKFK</sequence>
<dbReference type="RefSeq" id="WP_114842190.1">
    <property type="nucleotide sequence ID" value="NZ_CP031219.1"/>
</dbReference>
<dbReference type="AlphaFoldDB" id="A0AAX2AG63"/>
<keyword evidence="1" id="KW-0732">Signal</keyword>
<evidence type="ECO:0000313" key="2">
    <source>
        <dbReference type="EMBL" id="RXK15372.1"/>
    </source>
</evidence>